<evidence type="ECO:0000256" key="1">
    <source>
        <dbReference type="SAM" id="MobiDB-lite"/>
    </source>
</evidence>
<keyword evidence="3" id="KW-1185">Reference proteome</keyword>
<dbReference type="EMBL" id="VSWC01000183">
    <property type="protein sequence ID" value="KAA1069571.1"/>
    <property type="molecule type" value="Genomic_DNA"/>
</dbReference>
<sequence>MCGSQEEAYLTSNLSAGKQGNTDSPNLTQIPIPCCGRRWHASGLAARPCRIVHTAERTLGSHSEARSRVPLTPSRRPRVSA</sequence>
<evidence type="ECO:0000313" key="3">
    <source>
        <dbReference type="Proteomes" id="UP000324748"/>
    </source>
</evidence>
<reference evidence="2 3" key="1">
    <citation type="submission" date="2019-05" db="EMBL/GenBank/DDBJ databases">
        <title>Emergence of the Ug99 lineage of the wheat stem rust pathogen through somatic hybridization.</title>
        <authorList>
            <person name="Li F."/>
            <person name="Upadhyaya N.M."/>
            <person name="Sperschneider J."/>
            <person name="Matny O."/>
            <person name="Nguyen-Phuc H."/>
            <person name="Mago R."/>
            <person name="Raley C."/>
            <person name="Miller M.E."/>
            <person name="Silverstein K.A.T."/>
            <person name="Henningsen E."/>
            <person name="Hirsch C.D."/>
            <person name="Visser B."/>
            <person name="Pretorius Z.A."/>
            <person name="Steffenson B.J."/>
            <person name="Schwessinger B."/>
            <person name="Dodds P.N."/>
            <person name="Figueroa M."/>
        </authorList>
    </citation>
    <scope>NUCLEOTIDE SEQUENCE [LARGE SCALE GENOMIC DNA]</scope>
    <source>
        <strain evidence="2">21-0</strain>
    </source>
</reference>
<dbReference type="AlphaFoldDB" id="A0A5B0LYT4"/>
<feature type="region of interest" description="Disordered" evidence="1">
    <location>
        <begin position="56"/>
        <end position="81"/>
    </location>
</feature>
<feature type="compositionally biased region" description="Polar residues" evidence="1">
    <location>
        <begin position="10"/>
        <end position="27"/>
    </location>
</feature>
<organism evidence="2 3">
    <name type="scientific">Puccinia graminis f. sp. tritici</name>
    <dbReference type="NCBI Taxonomy" id="56615"/>
    <lineage>
        <taxon>Eukaryota</taxon>
        <taxon>Fungi</taxon>
        <taxon>Dikarya</taxon>
        <taxon>Basidiomycota</taxon>
        <taxon>Pucciniomycotina</taxon>
        <taxon>Pucciniomycetes</taxon>
        <taxon>Pucciniales</taxon>
        <taxon>Pucciniaceae</taxon>
        <taxon>Puccinia</taxon>
    </lineage>
</organism>
<proteinExistence type="predicted"/>
<name>A0A5B0LYT4_PUCGR</name>
<comment type="caution">
    <text evidence="2">The sequence shown here is derived from an EMBL/GenBank/DDBJ whole genome shotgun (WGS) entry which is preliminary data.</text>
</comment>
<dbReference type="Proteomes" id="UP000324748">
    <property type="component" value="Unassembled WGS sequence"/>
</dbReference>
<evidence type="ECO:0000313" key="2">
    <source>
        <dbReference type="EMBL" id="KAA1069571.1"/>
    </source>
</evidence>
<gene>
    <name evidence="2" type="ORF">PGT21_028233</name>
</gene>
<feature type="region of interest" description="Disordered" evidence="1">
    <location>
        <begin position="1"/>
        <end position="27"/>
    </location>
</feature>
<protein>
    <submittedName>
        <fullName evidence="2">Uncharacterized protein</fullName>
    </submittedName>
</protein>
<accession>A0A5B0LYT4</accession>